<protein>
    <submittedName>
        <fullName evidence="2">Uncharacterized protein</fullName>
    </submittedName>
</protein>
<dbReference type="EMBL" id="JAINUF010000007">
    <property type="protein sequence ID" value="KAJ8354049.1"/>
    <property type="molecule type" value="Genomic_DNA"/>
</dbReference>
<evidence type="ECO:0000313" key="2">
    <source>
        <dbReference type="EMBL" id="KAJ8354049.1"/>
    </source>
</evidence>
<accession>A0A9Q1IV22</accession>
<sequence>MWFEVCPFEDESQLLTDRYYLVTDNKDTVIQCGRGESEEAAGSVHSVILTLYGISDPQRPPNDSSGPSQMFVSMGERHHTRPPLSLSKWRSAVSGV</sequence>
<keyword evidence="3" id="KW-1185">Reference proteome</keyword>
<proteinExistence type="predicted"/>
<evidence type="ECO:0000313" key="3">
    <source>
        <dbReference type="Proteomes" id="UP001152622"/>
    </source>
</evidence>
<organism evidence="2 3">
    <name type="scientific">Synaphobranchus kaupii</name>
    <name type="common">Kaup's arrowtooth eel</name>
    <dbReference type="NCBI Taxonomy" id="118154"/>
    <lineage>
        <taxon>Eukaryota</taxon>
        <taxon>Metazoa</taxon>
        <taxon>Chordata</taxon>
        <taxon>Craniata</taxon>
        <taxon>Vertebrata</taxon>
        <taxon>Euteleostomi</taxon>
        <taxon>Actinopterygii</taxon>
        <taxon>Neopterygii</taxon>
        <taxon>Teleostei</taxon>
        <taxon>Anguilliformes</taxon>
        <taxon>Synaphobranchidae</taxon>
        <taxon>Synaphobranchus</taxon>
    </lineage>
</organism>
<name>A0A9Q1IV22_SYNKA</name>
<evidence type="ECO:0000256" key="1">
    <source>
        <dbReference type="SAM" id="MobiDB-lite"/>
    </source>
</evidence>
<gene>
    <name evidence="2" type="ORF">SKAU_G00216160</name>
</gene>
<feature type="compositionally biased region" description="Polar residues" evidence="1">
    <location>
        <begin position="61"/>
        <end position="71"/>
    </location>
</feature>
<dbReference type="Proteomes" id="UP001152622">
    <property type="component" value="Chromosome 7"/>
</dbReference>
<dbReference type="OrthoDB" id="300641at2759"/>
<comment type="caution">
    <text evidence="2">The sequence shown here is derived from an EMBL/GenBank/DDBJ whole genome shotgun (WGS) entry which is preliminary data.</text>
</comment>
<dbReference type="AlphaFoldDB" id="A0A9Q1IV22"/>
<feature type="region of interest" description="Disordered" evidence="1">
    <location>
        <begin position="55"/>
        <end position="96"/>
    </location>
</feature>
<reference evidence="2" key="1">
    <citation type="journal article" date="2023" name="Science">
        <title>Genome structures resolve the early diversification of teleost fishes.</title>
        <authorList>
            <person name="Parey E."/>
            <person name="Louis A."/>
            <person name="Montfort J."/>
            <person name="Bouchez O."/>
            <person name="Roques C."/>
            <person name="Iampietro C."/>
            <person name="Lluch J."/>
            <person name="Castinel A."/>
            <person name="Donnadieu C."/>
            <person name="Desvignes T."/>
            <person name="Floi Bucao C."/>
            <person name="Jouanno E."/>
            <person name="Wen M."/>
            <person name="Mejri S."/>
            <person name="Dirks R."/>
            <person name="Jansen H."/>
            <person name="Henkel C."/>
            <person name="Chen W.J."/>
            <person name="Zahm M."/>
            <person name="Cabau C."/>
            <person name="Klopp C."/>
            <person name="Thompson A.W."/>
            <person name="Robinson-Rechavi M."/>
            <person name="Braasch I."/>
            <person name="Lecointre G."/>
            <person name="Bobe J."/>
            <person name="Postlethwait J.H."/>
            <person name="Berthelot C."/>
            <person name="Roest Crollius H."/>
            <person name="Guiguen Y."/>
        </authorList>
    </citation>
    <scope>NUCLEOTIDE SEQUENCE</scope>
    <source>
        <strain evidence="2">WJC10195</strain>
    </source>
</reference>